<organism evidence="1 2">
    <name type="scientific">Cyclospora cayetanensis</name>
    <dbReference type="NCBI Taxonomy" id="88456"/>
    <lineage>
        <taxon>Eukaryota</taxon>
        <taxon>Sar</taxon>
        <taxon>Alveolata</taxon>
        <taxon>Apicomplexa</taxon>
        <taxon>Conoidasida</taxon>
        <taxon>Coccidia</taxon>
        <taxon>Eucoccidiorida</taxon>
        <taxon>Eimeriorina</taxon>
        <taxon>Eimeriidae</taxon>
        <taxon>Cyclospora</taxon>
    </lineage>
</organism>
<dbReference type="VEuPathDB" id="ToxoDB:cyc_03480"/>
<protein>
    <submittedName>
        <fullName evidence="1">Uncharacterized protein</fullName>
    </submittedName>
</protein>
<name>A0A1D3DB08_9EIME</name>
<reference evidence="1 2" key="1">
    <citation type="journal article" date="2016" name="BMC Genomics">
        <title>Comparative genomics reveals Cyclospora cayetanensis possesses coccidia-like metabolism and invasion components but unique surface antigens.</title>
        <authorList>
            <person name="Liu S."/>
            <person name="Wang L."/>
            <person name="Zheng H."/>
            <person name="Xu Z."/>
            <person name="Roellig D.M."/>
            <person name="Li N."/>
            <person name="Frace M.A."/>
            <person name="Tang K."/>
            <person name="Arrowood M.J."/>
            <person name="Moss D.M."/>
            <person name="Zhang L."/>
            <person name="Feng Y."/>
            <person name="Xiao L."/>
        </authorList>
    </citation>
    <scope>NUCLEOTIDE SEQUENCE [LARGE SCALE GENOMIC DNA]</scope>
    <source>
        <strain evidence="1 2">CHN_HEN01</strain>
    </source>
</reference>
<proteinExistence type="predicted"/>
<evidence type="ECO:0000313" key="1">
    <source>
        <dbReference type="EMBL" id="OEH80644.1"/>
    </source>
</evidence>
<dbReference type="EMBL" id="JROU02000023">
    <property type="protein sequence ID" value="OEH80644.1"/>
    <property type="molecule type" value="Genomic_DNA"/>
</dbReference>
<gene>
    <name evidence="1" type="ORF">cyc_03480</name>
</gene>
<dbReference type="GeneID" id="34620163"/>
<keyword evidence="2" id="KW-1185">Reference proteome</keyword>
<dbReference type="OrthoDB" id="345875at2759"/>
<sequence>MELAYKACGEDLAAVSEWGEDMCGAPAVSVNTERPPKHQFCNSAEIGAQNSALENKQSHVRPMSASYSAPGFVRSYSIADPSNEAFTVSHELDFDDWMTTIIGTLQLVVSSAVIFLGIYLLVTCPEMAEEAPLLFYFVAFSLSAELALLMLICLLMMALRLLCGPARSAYSSAICGIFHRTMEGMIYFLCVGFGGTLLVLLATGDPTDPRVRYLGKRQEFVWAFVTMEVALCLLYCLQTIPTLYGVCKFASHKIFLKVTGRDELEFQRGDVPVAYARLSDYDYSLQHMNNPAAVTPPEVFIQPNGRWRDAQFREEAHTQRTDAERALLGSDV</sequence>
<evidence type="ECO:0000313" key="2">
    <source>
        <dbReference type="Proteomes" id="UP000095192"/>
    </source>
</evidence>
<comment type="caution">
    <text evidence="1">The sequence shown here is derived from an EMBL/GenBank/DDBJ whole genome shotgun (WGS) entry which is preliminary data.</text>
</comment>
<dbReference type="VEuPathDB" id="ToxoDB:LOC34620163"/>
<dbReference type="Proteomes" id="UP000095192">
    <property type="component" value="Unassembled WGS sequence"/>
</dbReference>
<dbReference type="AlphaFoldDB" id="A0A1D3DB08"/>
<accession>A0A1D3DB08</accession>